<keyword evidence="3" id="KW-1185">Reference proteome</keyword>
<feature type="region of interest" description="Disordered" evidence="1">
    <location>
        <begin position="1"/>
        <end position="33"/>
    </location>
</feature>
<evidence type="ECO:0000313" key="3">
    <source>
        <dbReference type="Proteomes" id="UP000054596"/>
    </source>
</evidence>
<organism evidence="2 3">
    <name type="scientific">Caballeronia glebae</name>
    <dbReference type="NCBI Taxonomy" id="1777143"/>
    <lineage>
        <taxon>Bacteria</taxon>
        <taxon>Pseudomonadati</taxon>
        <taxon>Pseudomonadota</taxon>
        <taxon>Betaproteobacteria</taxon>
        <taxon>Burkholderiales</taxon>
        <taxon>Burkholderiaceae</taxon>
        <taxon>Caballeronia</taxon>
    </lineage>
</organism>
<sequence length="94" mass="10203">MNTPQTTKEHRSAPSAPIVRPYAKRGTKTEAREAARKVGQKTFLFACNTHGLTVFGTAGDGHCRECTAARKRAAYERQKRAVLASAVTTDQGVI</sequence>
<evidence type="ECO:0000256" key="1">
    <source>
        <dbReference type="SAM" id="MobiDB-lite"/>
    </source>
</evidence>
<protein>
    <submittedName>
        <fullName evidence="2">Uncharacterized protein</fullName>
    </submittedName>
</protein>
<reference evidence="2" key="1">
    <citation type="submission" date="2016-01" db="EMBL/GenBank/DDBJ databases">
        <authorList>
            <person name="Peeters C."/>
        </authorList>
    </citation>
    <scope>NUCLEOTIDE SEQUENCE [LARGE SCALE GENOMIC DNA]</scope>
    <source>
        <strain evidence="2">LMG 29325</strain>
    </source>
</reference>
<proteinExistence type="predicted"/>
<dbReference type="RefSeq" id="WP_086973116.1">
    <property type="nucleotide sequence ID" value="NZ_FCOJ02000067.1"/>
</dbReference>
<dbReference type="EMBL" id="FCOJ02000067">
    <property type="protein sequence ID" value="SAK88661.1"/>
    <property type="molecule type" value="Genomic_DNA"/>
</dbReference>
<gene>
    <name evidence="2" type="ORF">AWB82_06182</name>
</gene>
<accession>A0A158D2F3</accession>
<dbReference type="AlphaFoldDB" id="A0A158D2F3"/>
<comment type="caution">
    <text evidence="2">The sequence shown here is derived from an EMBL/GenBank/DDBJ whole genome shotgun (WGS) entry which is preliminary data.</text>
</comment>
<dbReference type="Proteomes" id="UP000054596">
    <property type="component" value="Unassembled WGS sequence"/>
</dbReference>
<name>A0A158D2F3_9BURK</name>
<evidence type="ECO:0000313" key="2">
    <source>
        <dbReference type="EMBL" id="SAK88661.1"/>
    </source>
</evidence>